<keyword evidence="1" id="KW-0645">Protease</keyword>
<dbReference type="Pfam" id="PF13715">
    <property type="entry name" value="CarbopepD_reg_2"/>
    <property type="match status" value="1"/>
</dbReference>
<dbReference type="SUPFAM" id="SSF49464">
    <property type="entry name" value="Carboxypeptidase regulatory domain-like"/>
    <property type="match status" value="1"/>
</dbReference>
<dbReference type="AlphaFoldDB" id="A0A4U5TP91"/>
<keyword evidence="2" id="KW-1185">Reference proteome</keyword>
<organism evidence="1 2">
    <name type="scientific">Mesohalobacter halotolerans</name>
    <dbReference type="NCBI Taxonomy" id="1883405"/>
    <lineage>
        <taxon>Bacteria</taxon>
        <taxon>Pseudomonadati</taxon>
        <taxon>Bacteroidota</taxon>
        <taxon>Flavobacteriia</taxon>
        <taxon>Flavobacteriales</taxon>
        <taxon>Flavobacteriaceae</taxon>
        <taxon>Mesohalobacter</taxon>
    </lineage>
</organism>
<dbReference type="RefSeq" id="WP_138932034.1">
    <property type="nucleotide sequence ID" value="NZ_SWMU01000003.1"/>
</dbReference>
<dbReference type="EMBL" id="SWMU01000003">
    <property type="protein sequence ID" value="TKS55919.1"/>
    <property type="molecule type" value="Genomic_DNA"/>
</dbReference>
<evidence type="ECO:0000313" key="1">
    <source>
        <dbReference type="EMBL" id="TKS55919.1"/>
    </source>
</evidence>
<protein>
    <submittedName>
        <fullName evidence="1">Carboxypeptidase-like regulatory domain-containing protein</fullName>
    </submittedName>
</protein>
<dbReference type="Gene3D" id="2.60.40.1120">
    <property type="entry name" value="Carboxypeptidase-like, regulatory domain"/>
    <property type="match status" value="1"/>
</dbReference>
<dbReference type="OrthoDB" id="983143at2"/>
<dbReference type="InterPro" id="IPR043741">
    <property type="entry name" value="DUF5686"/>
</dbReference>
<reference evidence="1 2" key="1">
    <citation type="submission" date="2019-04" db="EMBL/GenBank/DDBJ databases">
        <title>Psychroflexus halotolerans sp. nov., isolated from a marine solar saltern.</title>
        <authorList>
            <person name="Feng X."/>
        </authorList>
    </citation>
    <scope>NUCLEOTIDE SEQUENCE [LARGE SCALE GENOMIC DNA]</scope>
    <source>
        <strain evidence="1 2">WDS2C27</strain>
    </source>
</reference>
<name>A0A4U5TP91_9FLAO</name>
<keyword evidence="1" id="KW-0378">Hydrolase</keyword>
<evidence type="ECO:0000313" key="2">
    <source>
        <dbReference type="Proteomes" id="UP000306552"/>
    </source>
</evidence>
<accession>A0A4U5TP91</accession>
<keyword evidence="1" id="KW-0121">Carboxypeptidase</keyword>
<proteinExistence type="predicted"/>
<gene>
    <name evidence="1" type="ORF">FCN74_07760</name>
</gene>
<dbReference type="InterPro" id="IPR008969">
    <property type="entry name" value="CarboxyPept-like_regulatory"/>
</dbReference>
<comment type="caution">
    <text evidence="1">The sequence shown here is derived from an EMBL/GenBank/DDBJ whole genome shotgun (WGS) entry which is preliminary data.</text>
</comment>
<dbReference type="GO" id="GO:0004180">
    <property type="term" value="F:carboxypeptidase activity"/>
    <property type="evidence" value="ECO:0007669"/>
    <property type="project" value="UniProtKB-KW"/>
</dbReference>
<dbReference type="Pfam" id="PF18939">
    <property type="entry name" value="DUF5686"/>
    <property type="match status" value="1"/>
</dbReference>
<sequence>MKQFVFLGIIFSVFFAEAQTVKGIVVDSLDQNLANVNVYIEGTYKGTTTNLDGRFELDVEDFSKRDIVFKYLGYKTQKIPITKLRKQDNPKIIMKAIATSLAEVVVKSDENPADKIIEQAIEQREINLSKRLSYQADFYSKGLWKVQNVPERILGQEIGDLGGSLDSTRSGIVYLSETVSEIAFKAPDNFKENITASKVSGDDNGFSFNSAQDFNLSFYENTLEINVNLISPIADFAFDYYRYKLEGIFYDDNGFAINEIKVIPKRKNDRVFSGSIFIVDETWELYGVDLNTNGKSINVTPLEKLNFKQNFTYNAKDKFWVLLSQSFKFNWKILGISGSGQFVASYANYEFNPGFENGFFSKEITSFERYANQKDSLFWNKARPLPLTNEEIEDYKKKDSVQTVRNSKKYKDSIDQARNQFKILDPILGYSWQNTIDSRHFSYDGVVGLDNLNFNTVQGFNASTNFNFTQRDTLNTFDKYWRVGSSLNYGLSDEMLRAVGYFTKKFNNFSRPYFTLRGGVEATEINSSNTTSNIALNVAAIFFEENYLKLYDRQFIEAAYSQEIVNGIRAMANLSYQRRKALVNERNEHVFGNDNGGFTSNNPLAPEAFGSILFPTHHILKFKLNARIRFDQTYTTTPRGKYNNFSQKYPTLRFNYQKAFGSTQKGYDYDFFNINLRQRLSLSRFGKLSYRIDGGVFLNADDISFLDYKHFNGNQTRVVLDGDFLDKFNLLPYYERSTNQSHNQIQVEHNFEGLVMNRLPLLKYLKSNLILAAKSLFINGQSPYHELSVGLDRLGFGKFRFLRLDYVVPYNGGWQDGALIFGLTF</sequence>
<dbReference type="Proteomes" id="UP000306552">
    <property type="component" value="Unassembled WGS sequence"/>
</dbReference>